<comment type="caution">
    <text evidence="5">The sequence shown here is derived from an EMBL/GenBank/DDBJ whole genome shotgun (WGS) entry which is preliminary data.</text>
</comment>
<dbReference type="GO" id="GO:0003677">
    <property type="term" value="F:DNA binding"/>
    <property type="evidence" value="ECO:0007669"/>
    <property type="project" value="UniProtKB-KW"/>
</dbReference>
<evidence type="ECO:0000313" key="5">
    <source>
        <dbReference type="EMBL" id="MCZ4520225.1"/>
    </source>
</evidence>
<keyword evidence="3" id="KW-0804">Transcription</keyword>
<dbReference type="CDD" id="cd06267">
    <property type="entry name" value="PBP1_LacI_sugar_binding-like"/>
    <property type="match status" value="1"/>
</dbReference>
<dbReference type="CDD" id="cd01392">
    <property type="entry name" value="HTH_LacI"/>
    <property type="match status" value="1"/>
</dbReference>
<feature type="domain" description="HTH lacI-type" evidence="4">
    <location>
        <begin position="16"/>
        <end position="70"/>
    </location>
</feature>
<dbReference type="Gene3D" id="3.40.50.2300">
    <property type="match status" value="2"/>
</dbReference>
<dbReference type="PROSITE" id="PS50932">
    <property type="entry name" value="HTH_LACI_2"/>
    <property type="match status" value="1"/>
</dbReference>
<dbReference type="SUPFAM" id="SSF47413">
    <property type="entry name" value="lambda repressor-like DNA-binding domains"/>
    <property type="match status" value="1"/>
</dbReference>
<keyword evidence="1" id="KW-0805">Transcription regulation</keyword>
<name>A0ABT4MIG9_9NOCA</name>
<evidence type="ECO:0000256" key="2">
    <source>
        <dbReference type="ARBA" id="ARBA00023125"/>
    </source>
</evidence>
<keyword evidence="6" id="KW-1185">Reference proteome</keyword>
<proteinExistence type="predicted"/>
<evidence type="ECO:0000313" key="6">
    <source>
        <dbReference type="Proteomes" id="UP001081071"/>
    </source>
</evidence>
<dbReference type="EMBL" id="JAPWIJ010000006">
    <property type="protein sequence ID" value="MCZ4520225.1"/>
    <property type="molecule type" value="Genomic_DNA"/>
</dbReference>
<dbReference type="SMART" id="SM00354">
    <property type="entry name" value="HTH_LACI"/>
    <property type="match status" value="1"/>
</dbReference>
<dbReference type="InterPro" id="IPR000843">
    <property type="entry name" value="HTH_LacI"/>
</dbReference>
<dbReference type="Gene3D" id="1.10.260.40">
    <property type="entry name" value="lambda repressor-like DNA-binding domains"/>
    <property type="match status" value="1"/>
</dbReference>
<keyword evidence="2 5" id="KW-0238">DNA-binding</keyword>
<dbReference type="PANTHER" id="PTHR30146">
    <property type="entry name" value="LACI-RELATED TRANSCRIPTIONAL REPRESSOR"/>
    <property type="match status" value="1"/>
</dbReference>
<dbReference type="SUPFAM" id="SSF53822">
    <property type="entry name" value="Periplasmic binding protein-like I"/>
    <property type="match status" value="1"/>
</dbReference>
<evidence type="ECO:0000256" key="3">
    <source>
        <dbReference type="ARBA" id="ARBA00023163"/>
    </source>
</evidence>
<organism evidence="5 6">
    <name type="scientific">Rhodococcus ruber</name>
    <dbReference type="NCBI Taxonomy" id="1830"/>
    <lineage>
        <taxon>Bacteria</taxon>
        <taxon>Bacillati</taxon>
        <taxon>Actinomycetota</taxon>
        <taxon>Actinomycetes</taxon>
        <taxon>Mycobacteriales</taxon>
        <taxon>Nocardiaceae</taxon>
        <taxon>Rhodococcus</taxon>
    </lineage>
</organism>
<sequence length="351" mass="37571">MNASDPGLTHQRPNRVSAAQVARVVGVSPATVSYVMNGRSGVSEETRLRVLEVAEQLGHTSSARAHRLRSEQTRVIGLVLSDVANPFYTEIAAGVIDAARAHGYEVFLTHTQEDHDTLEPIVNAMIARNVDGVVMTVLYPSDGNVVRALRSAHIPIAQLYRRIEQIEADFVGIDDYTAAFEMMNHVADHGCTDVVTIVGPLASSATNARARGFRDAVEARGLRSTDAQQYSTYVSEQAGYDVVETMLARNELPSAIVCGSDAVALGAMSALRAADVDVPGDIAVTGFDGLYSGASPLLELTTVFQPRREMASQAAELLIRRIDGAGGSFQTVLRAHHLRIGTTCGCPTAQK</sequence>
<reference evidence="5" key="1">
    <citation type="submission" date="2022-12" db="EMBL/GenBank/DDBJ databases">
        <authorList>
            <person name="Krivoruchko A.V."/>
            <person name="Elkin A."/>
        </authorList>
    </citation>
    <scope>NUCLEOTIDE SEQUENCE</scope>
    <source>
        <strain evidence="5">IEGM 1391</strain>
    </source>
</reference>
<accession>A0ABT4MIG9</accession>
<dbReference type="PANTHER" id="PTHR30146:SF109">
    <property type="entry name" value="HTH-TYPE TRANSCRIPTIONAL REGULATOR GALS"/>
    <property type="match status" value="1"/>
</dbReference>
<dbReference type="Pfam" id="PF00356">
    <property type="entry name" value="LacI"/>
    <property type="match status" value="1"/>
</dbReference>
<dbReference type="InterPro" id="IPR028082">
    <property type="entry name" value="Peripla_BP_I"/>
</dbReference>
<dbReference type="RefSeq" id="WP_269606283.1">
    <property type="nucleotide sequence ID" value="NZ_JAPWIJ010000006.1"/>
</dbReference>
<evidence type="ECO:0000256" key="1">
    <source>
        <dbReference type="ARBA" id="ARBA00023015"/>
    </source>
</evidence>
<dbReference type="Pfam" id="PF00532">
    <property type="entry name" value="Peripla_BP_1"/>
    <property type="match status" value="1"/>
</dbReference>
<protein>
    <submittedName>
        <fullName evidence="5">LacI family DNA-binding transcriptional regulator</fullName>
    </submittedName>
</protein>
<evidence type="ECO:0000259" key="4">
    <source>
        <dbReference type="PROSITE" id="PS50932"/>
    </source>
</evidence>
<dbReference type="InterPro" id="IPR001761">
    <property type="entry name" value="Peripla_BP/Lac1_sug-bd_dom"/>
</dbReference>
<dbReference type="Proteomes" id="UP001081071">
    <property type="component" value="Unassembled WGS sequence"/>
</dbReference>
<gene>
    <name evidence="5" type="ORF">O4220_17065</name>
</gene>
<dbReference type="InterPro" id="IPR010982">
    <property type="entry name" value="Lambda_DNA-bd_dom_sf"/>
</dbReference>